<dbReference type="InterPro" id="IPR016186">
    <property type="entry name" value="C-type_lectin-like/link_sf"/>
</dbReference>
<keyword evidence="3" id="KW-1185">Reference proteome</keyword>
<dbReference type="Proteomes" id="UP000288716">
    <property type="component" value="Unassembled WGS sequence"/>
</dbReference>
<organism evidence="2 3">
    <name type="scientific">Leptotrombidium deliense</name>
    <dbReference type="NCBI Taxonomy" id="299467"/>
    <lineage>
        <taxon>Eukaryota</taxon>
        <taxon>Metazoa</taxon>
        <taxon>Ecdysozoa</taxon>
        <taxon>Arthropoda</taxon>
        <taxon>Chelicerata</taxon>
        <taxon>Arachnida</taxon>
        <taxon>Acari</taxon>
        <taxon>Acariformes</taxon>
        <taxon>Trombidiformes</taxon>
        <taxon>Prostigmata</taxon>
        <taxon>Anystina</taxon>
        <taxon>Parasitengona</taxon>
        <taxon>Trombiculoidea</taxon>
        <taxon>Trombiculidae</taxon>
        <taxon>Leptotrombidium</taxon>
    </lineage>
</organism>
<evidence type="ECO:0000313" key="2">
    <source>
        <dbReference type="EMBL" id="RWS19794.1"/>
    </source>
</evidence>
<sequence>MTTFKNRIKICSSLNAFVLMIDTEFENAFIRENFVGKYWLGALRYPESHNFMKINKSEYVRFTNWRKGEPNNYLQNEYCIETEKGEWNDLSCYEKRFGICEKPIGIGVTVWTEWRISNC</sequence>
<dbReference type="PROSITE" id="PS50041">
    <property type="entry name" value="C_TYPE_LECTIN_2"/>
    <property type="match status" value="1"/>
</dbReference>
<evidence type="ECO:0000259" key="1">
    <source>
        <dbReference type="PROSITE" id="PS50041"/>
    </source>
</evidence>
<dbReference type="Gene3D" id="3.10.100.10">
    <property type="entry name" value="Mannose-Binding Protein A, subunit A"/>
    <property type="match status" value="1"/>
</dbReference>
<dbReference type="EMBL" id="NCKV01022651">
    <property type="protein sequence ID" value="RWS19794.1"/>
    <property type="molecule type" value="Genomic_DNA"/>
</dbReference>
<comment type="caution">
    <text evidence="2">The sequence shown here is derived from an EMBL/GenBank/DDBJ whole genome shotgun (WGS) entry which is preliminary data.</text>
</comment>
<reference evidence="2 3" key="1">
    <citation type="journal article" date="2018" name="Gigascience">
        <title>Genomes of trombidid mites reveal novel predicted allergens and laterally-transferred genes associated with secondary metabolism.</title>
        <authorList>
            <person name="Dong X."/>
            <person name="Chaisiri K."/>
            <person name="Xia D."/>
            <person name="Armstrong S.D."/>
            <person name="Fang Y."/>
            <person name="Donnelly M.J."/>
            <person name="Kadowaki T."/>
            <person name="McGarry J.W."/>
            <person name="Darby A.C."/>
            <person name="Makepeace B.L."/>
        </authorList>
    </citation>
    <scope>NUCLEOTIDE SEQUENCE [LARGE SCALE GENOMIC DNA]</scope>
    <source>
        <strain evidence="2">UoL-UT</strain>
    </source>
</reference>
<dbReference type="InterPro" id="IPR050111">
    <property type="entry name" value="C-type_lectin/snaclec_domain"/>
</dbReference>
<dbReference type="STRING" id="299467.A0A443RX60"/>
<dbReference type="SMART" id="SM00034">
    <property type="entry name" value="CLECT"/>
    <property type="match status" value="1"/>
</dbReference>
<proteinExistence type="predicted"/>
<dbReference type="GO" id="GO:0030246">
    <property type="term" value="F:carbohydrate binding"/>
    <property type="evidence" value="ECO:0007669"/>
    <property type="project" value="UniProtKB-KW"/>
</dbReference>
<dbReference type="SUPFAM" id="SSF56436">
    <property type="entry name" value="C-type lectin-like"/>
    <property type="match status" value="1"/>
</dbReference>
<dbReference type="CDD" id="cd00037">
    <property type="entry name" value="CLECT"/>
    <property type="match status" value="1"/>
</dbReference>
<dbReference type="OrthoDB" id="7357196at2759"/>
<accession>A0A443RX60</accession>
<keyword evidence="2" id="KW-0430">Lectin</keyword>
<dbReference type="InterPro" id="IPR001304">
    <property type="entry name" value="C-type_lectin-like"/>
</dbReference>
<dbReference type="PANTHER" id="PTHR22803">
    <property type="entry name" value="MANNOSE, PHOSPHOLIPASE, LECTIN RECEPTOR RELATED"/>
    <property type="match status" value="1"/>
</dbReference>
<dbReference type="Pfam" id="PF00059">
    <property type="entry name" value="Lectin_C"/>
    <property type="match status" value="1"/>
</dbReference>
<dbReference type="VEuPathDB" id="VectorBase:LDEU012246"/>
<dbReference type="InterPro" id="IPR016187">
    <property type="entry name" value="CTDL_fold"/>
</dbReference>
<protein>
    <submittedName>
        <fullName evidence="2">Hepatic lectin-like protein</fullName>
    </submittedName>
</protein>
<gene>
    <name evidence="2" type="ORF">B4U80_14956</name>
</gene>
<feature type="domain" description="C-type lectin" evidence="1">
    <location>
        <begin position="1"/>
        <end position="101"/>
    </location>
</feature>
<evidence type="ECO:0000313" key="3">
    <source>
        <dbReference type="Proteomes" id="UP000288716"/>
    </source>
</evidence>
<name>A0A443RX60_9ACAR</name>
<dbReference type="AlphaFoldDB" id="A0A443RX60"/>